<protein>
    <recommendedName>
        <fullName evidence="1">DUF1618 domain-containing protein</fullName>
    </recommendedName>
</protein>
<dbReference type="PANTHER" id="PTHR33074:SF68">
    <property type="entry name" value="OS09G0557100 PROTEIN"/>
    <property type="match status" value="1"/>
</dbReference>
<dbReference type="EnsemblPlants" id="OGLUM04G06940.1">
    <property type="protein sequence ID" value="OGLUM04G06940.1"/>
    <property type="gene ID" value="OGLUM04G06940"/>
</dbReference>
<evidence type="ECO:0000313" key="2">
    <source>
        <dbReference type="EnsemblPlants" id="OGLUM04G06940.1"/>
    </source>
</evidence>
<evidence type="ECO:0000313" key="3">
    <source>
        <dbReference type="Proteomes" id="UP000026961"/>
    </source>
</evidence>
<dbReference type="Pfam" id="PF07762">
    <property type="entry name" value="DUF1618"/>
    <property type="match status" value="1"/>
</dbReference>
<evidence type="ECO:0000259" key="1">
    <source>
        <dbReference type="Pfam" id="PF07762"/>
    </source>
</evidence>
<proteinExistence type="predicted"/>
<dbReference type="Proteomes" id="UP000026961">
    <property type="component" value="Chromosome 4"/>
</dbReference>
<keyword evidence="3" id="KW-1185">Reference proteome</keyword>
<feature type="domain" description="DUF1618" evidence="1">
    <location>
        <begin position="243"/>
        <end position="402"/>
    </location>
</feature>
<organism evidence="2">
    <name type="scientific">Oryza glumipatula</name>
    <dbReference type="NCBI Taxonomy" id="40148"/>
    <lineage>
        <taxon>Eukaryota</taxon>
        <taxon>Viridiplantae</taxon>
        <taxon>Streptophyta</taxon>
        <taxon>Embryophyta</taxon>
        <taxon>Tracheophyta</taxon>
        <taxon>Spermatophyta</taxon>
        <taxon>Magnoliopsida</taxon>
        <taxon>Liliopsida</taxon>
        <taxon>Poales</taxon>
        <taxon>Poaceae</taxon>
        <taxon>BOP clade</taxon>
        <taxon>Oryzoideae</taxon>
        <taxon>Oryzeae</taxon>
        <taxon>Oryzinae</taxon>
        <taxon>Oryza</taxon>
    </lineage>
</organism>
<dbReference type="PANTHER" id="PTHR33074">
    <property type="entry name" value="EXPRESSED PROTEIN-RELATED"/>
    <property type="match status" value="1"/>
</dbReference>
<dbReference type="Gramene" id="OGLUM04G06940.1">
    <property type="protein sequence ID" value="OGLUM04G06940.1"/>
    <property type="gene ID" value="OGLUM04G06940"/>
</dbReference>
<dbReference type="InterPro" id="IPR011676">
    <property type="entry name" value="DUF1618"/>
</dbReference>
<accession>A0A0D9ZIQ7</accession>
<reference evidence="2" key="1">
    <citation type="submission" date="2015-04" db="UniProtKB">
        <authorList>
            <consortium name="EnsemblPlants"/>
        </authorList>
    </citation>
    <scope>IDENTIFICATION</scope>
</reference>
<name>A0A0D9ZIQ7_9ORYZ</name>
<reference evidence="2" key="2">
    <citation type="submission" date="2018-05" db="EMBL/GenBank/DDBJ databases">
        <title>OgluRS3 (Oryza glumaepatula Reference Sequence Version 3).</title>
        <authorList>
            <person name="Zhang J."/>
            <person name="Kudrna D."/>
            <person name="Lee S."/>
            <person name="Talag J."/>
            <person name="Welchert J."/>
            <person name="Wing R.A."/>
        </authorList>
    </citation>
    <scope>NUCLEOTIDE SEQUENCE [LARGE SCALE GENOMIC DNA]</scope>
</reference>
<dbReference type="AlphaFoldDB" id="A0A0D9ZIQ7"/>
<dbReference type="HOGENOM" id="CLU_008956_6_3_1"/>
<sequence>MAWTSLEGKHFLDSSLVLPPHGHHHVPSSSSDAHRSSALVDLMAFIADRRNATTARCAMRSGLELQITLCVDAPPPRVSYFCVWCPSERPTELATEPCIVAAEADLVVFAAVRGNARDILNLDKTDVFIYQAAGGGGCGGAPSIRRLGDLEPHFSAVYNIGLLRHSVAHPGGGGDGEHGHYYIVTLHPGYTSSWEYVLYVFDSMTGSWSDRTVSLGPEHRHSQFNCSPSKVVVLGNGGLMAFVDLWRGIIVVDVLAGGDDVPARFIHLPRALRSRRIFRMDAGIVRDVVVVDGRVKVADCFWFNHQQQQQQPDVIDGGATSNVASRLRKVSMWSRMATWEEDDDWRRDYIFSVPDIIVDDDAASHLELLPELQIDGATGRRTLRGLHITRPAISLNDDDKVYFMAKVDPWDKRGWVIAVHIRIKKLEDVGIFRAERVIGVDLSYTLCRISKYFSTSTGKKYDWTPETTKGNSVQSILTRGKLEEQTMELVWTSKIWMIIWMRTSTFGANP</sequence>